<feature type="region of interest" description="Disordered" evidence="2">
    <location>
        <begin position="69"/>
        <end position="114"/>
    </location>
</feature>
<gene>
    <name evidence="4" type="ORF">GMI68_05735</name>
    <name evidence="5" type="ORF">J7S26_07135</name>
</gene>
<dbReference type="EMBL" id="WPCR01000006">
    <property type="protein sequence ID" value="NHM14269.1"/>
    <property type="molecule type" value="Genomic_DNA"/>
</dbReference>
<feature type="region of interest" description="Disordered" evidence="2">
    <location>
        <begin position="38"/>
        <end position="57"/>
    </location>
</feature>
<proteinExistence type="predicted"/>
<evidence type="ECO:0000313" key="7">
    <source>
        <dbReference type="Proteomes" id="UP000671910"/>
    </source>
</evidence>
<protein>
    <submittedName>
        <fullName evidence="5">Sortase</fullName>
    </submittedName>
</protein>
<evidence type="ECO:0000313" key="6">
    <source>
        <dbReference type="Proteomes" id="UP000636394"/>
    </source>
</evidence>
<feature type="signal peptide" evidence="3">
    <location>
        <begin position="1"/>
        <end position="31"/>
    </location>
</feature>
<feature type="compositionally biased region" description="Low complexity" evidence="2">
    <location>
        <begin position="85"/>
        <end position="106"/>
    </location>
</feature>
<keyword evidence="3" id="KW-0732">Signal</keyword>
<keyword evidence="6" id="KW-1185">Reference proteome</keyword>
<name>A0A9E6MPS2_9ACTN</name>
<feature type="compositionally biased region" description="Polar residues" evidence="2">
    <location>
        <begin position="38"/>
        <end position="47"/>
    </location>
</feature>
<dbReference type="SUPFAM" id="SSF63817">
    <property type="entry name" value="Sortase"/>
    <property type="match status" value="1"/>
</dbReference>
<dbReference type="Pfam" id="PF04203">
    <property type="entry name" value="Sortase"/>
    <property type="match status" value="1"/>
</dbReference>
<organism evidence="5 7">
    <name type="scientific">Xiamenia xianingshaonis</name>
    <dbReference type="NCBI Taxonomy" id="2682776"/>
    <lineage>
        <taxon>Bacteria</taxon>
        <taxon>Bacillati</taxon>
        <taxon>Actinomycetota</taxon>
        <taxon>Coriobacteriia</taxon>
        <taxon>Eggerthellales</taxon>
        <taxon>Eggerthellaceae</taxon>
        <taxon>Xiamenia</taxon>
    </lineage>
</organism>
<dbReference type="InterPro" id="IPR023365">
    <property type="entry name" value="Sortase_dom-sf"/>
</dbReference>
<keyword evidence="1" id="KW-0378">Hydrolase</keyword>
<reference evidence="4 6" key="1">
    <citation type="submission" date="2019-11" db="EMBL/GenBank/DDBJ databases">
        <title>Eggerthellaceae novel genus isolated from the rectal contents of marmort.</title>
        <authorList>
            <person name="Zhang G."/>
        </authorList>
    </citation>
    <scope>NUCLEOTIDE SEQUENCE [LARGE SCALE GENOMIC DNA]</scope>
    <source>
        <strain evidence="6">zg-886</strain>
        <strain evidence="4">Zg-886</strain>
    </source>
</reference>
<dbReference type="Proteomes" id="UP000636394">
    <property type="component" value="Unassembled WGS sequence"/>
</dbReference>
<dbReference type="AlphaFoldDB" id="A0A9E6MPS2"/>
<dbReference type="Proteomes" id="UP000671910">
    <property type="component" value="Chromosome"/>
</dbReference>
<feature type="chain" id="PRO_5039131275" evidence="3">
    <location>
        <begin position="32"/>
        <end position="250"/>
    </location>
</feature>
<dbReference type="RefSeq" id="WP_166339476.1">
    <property type="nucleotide sequence ID" value="NZ_CP072829.1"/>
</dbReference>
<dbReference type="InterPro" id="IPR005754">
    <property type="entry name" value="Sortase"/>
</dbReference>
<dbReference type="Gene3D" id="2.40.260.10">
    <property type="entry name" value="Sortase"/>
    <property type="match status" value="1"/>
</dbReference>
<accession>A0A9E6MPS2</accession>
<dbReference type="KEGG" id="ebz:J7S26_07135"/>
<evidence type="ECO:0000256" key="1">
    <source>
        <dbReference type="ARBA" id="ARBA00022801"/>
    </source>
</evidence>
<evidence type="ECO:0000256" key="3">
    <source>
        <dbReference type="SAM" id="SignalP"/>
    </source>
</evidence>
<sequence length="250" mass="26480">MNVDARQKLRRLLGALSVCLAIACLPACAQAQRLANSSSEPAPQTEPSLHPAPRCVSLTALSGPPLQRWGADEPFATATMPTDNTSEAESKAAATLKTAATDKTPTSSDNGSSGIFPEPIVYKQLLYDTGTLDINGTAVEYVESLYSETAPETGAGLWAGSDATFDEAPGYFIGHNPGDFSAVMDLQIGDPVTVNDRFGDSHTYYVVDDLVVPNTTWLNEIAEQISGYGESIILQTCTGDDKSFRIVVAA</sequence>
<evidence type="ECO:0000313" key="5">
    <source>
        <dbReference type="EMBL" id="QTU84122.1"/>
    </source>
</evidence>
<evidence type="ECO:0000313" key="4">
    <source>
        <dbReference type="EMBL" id="NHM14269.1"/>
    </source>
</evidence>
<evidence type="ECO:0000256" key="2">
    <source>
        <dbReference type="SAM" id="MobiDB-lite"/>
    </source>
</evidence>
<dbReference type="GO" id="GO:0016787">
    <property type="term" value="F:hydrolase activity"/>
    <property type="evidence" value="ECO:0007669"/>
    <property type="project" value="UniProtKB-KW"/>
</dbReference>
<dbReference type="PROSITE" id="PS51257">
    <property type="entry name" value="PROKAR_LIPOPROTEIN"/>
    <property type="match status" value="1"/>
</dbReference>
<dbReference type="EMBL" id="CP072829">
    <property type="protein sequence ID" value="QTU84122.1"/>
    <property type="molecule type" value="Genomic_DNA"/>
</dbReference>
<reference evidence="5" key="2">
    <citation type="submission" date="2021-04" db="EMBL/GenBank/DDBJ databases">
        <title>Novel species in family Eggerthellaceae.</title>
        <authorList>
            <person name="Zhang G."/>
        </authorList>
    </citation>
    <scope>NUCLEOTIDE SEQUENCE</scope>
    <source>
        <strain evidence="5">Zg-886</strain>
    </source>
</reference>